<dbReference type="HOGENOM" id="CLU_134823_0_0_2"/>
<dbReference type="GeneID" id="3701100"/>
<dbReference type="Proteomes" id="UP000002698">
    <property type="component" value="Chromosome"/>
</dbReference>
<protein>
    <submittedName>
        <fullName evidence="2">UspA domain protein</fullName>
    </submittedName>
</protein>
<dbReference type="SUPFAM" id="SSF52402">
    <property type="entry name" value="Adenine nucleotide alpha hydrolases-like"/>
    <property type="match status" value="1"/>
</dbReference>
<gene>
    <name evidence="2" type="ordered locus">NP_1284A</name>
</gene>
<sequence>MTLVVPYDGSALAEAAIDRAEQFRSSVDEEIVVVTVIPNNESYARERGWLQDDEAFTLNAVVSTLRERTVASRDGVSFRYVTVGRYAATGTIASRIRTEIQRVGAEVVFIGSDNAGRVVTSIASVGSKVAAEDAYDIFIVRRPSEAA</sequence>
<dbReference type="InterPro" id="IPR014729">
    <property type="entry name" value="Rossmann-like_a/b/a_fold"/>
</dbReference>
<keyword evidence="3" id="KW-1185">Reference proteome</keyword>
<dbReference type="OrthoDB" id="193961at2157"/>
<dbReference type="Pfam" id="PF00582">
    <property type="entry name" value="Usp"/>
    <property type="match status" value="1"/>
</dbReference>
<proteinExistence type="predicted"/>
<dbReference type="EMBL" id="CR936257">
    <property type="protein sequence ID" value="CAI48733.1"/>
    <property type="molecule type" value="Genomic_DNA"/>
</dbReference>
<dbReference type="KEGG" id="nph:NP_1284A"/>
<dbReference type="Gene3D" id="3.40.50.620">
    <property type="entry name" value="HUPs"/>
    <property type="match status" value="1"/>
</dbReference>
<dbReference type="eggNOG" id="arCOG06388">
    <property type="taxonomic scope" value="Archaea"/>
</dbReference>
<dbReference type="EnsemblBacteria" id="CAI48733">
    <property type="protein sequence ID" value="CAI48733"/>
    <property type="gene ID" value="NP_1284A"/>
</dbReference>
<evidence type="ECO:0000259" key="1">
    <source>
        <dbReference type="Pfam" id="PF00582"/>
    </source>
</evidence>
<dbReference type="InterPro" id="IPR006016">
    <property type="entry name" value="UspA"/>
</dbReference>
<organism evidence="2 3">
    <name type="scientific">Natronomonas pharaonis (strain ATCC 35678 / DSM 2160 / CIP 103997 / JCM 8858 / NBRC 14720 / NCIMB 2260 / Gabara)</name>
    <name type="common">Halobacterium pharaonis</name>
    <dbReference type="NCBI Taxonomy" id="348780"/>
    <lineage>
        <taxon>Archaea</taxon>
        <taxon>Methanobacteriati</taxon>
        <taxon>Methanobacteriota</taxon>
        <taxon>Stenosarchaea group</taxon>
        <taxon>Halobacteria</taxon>
        <taxon>Halobacteriales</taxon>
        <taxon>Natronomonadaceae</taxon>
        <taxon>Natronomonas</taxon>
    </lineage>
</organism>
<dbReference type="STRING" id="348780.NP_1284A"/>
<evidence type="ECO:0000313" key="3">
    <source>
        <dbReference type="Proteomes" id="UP000002698"/>
    </source>
</evidence>
<dbReference type="RefSeq" id="WP_011322368.1">
    <property type="nucleotide sequence ID" value="NC_007426.1"/>
</dbReference>
<dbReference type="AlphaFoldDB" id="A0A1U7EUR5"/>
<name>A0A1U7EUR5_NATPD</name>
<feature type="domain" description="UspA" evidence="1">
    <location>
        <begin position="2"/>
        <end position="131"/>
    </location>
</feature>
<accession>A0A1U7EUR5</accession>
<evidence type="ECO:0000313" key="2">
    <source>
        <dbReference type="EMBL" id="CAI48733.1"/>
    </source>
</evidence>
<reference evidence="2 3" key="1">
    <citation type="journal article" date="2005" name="Genome Res.">
        <title>Living with two extremes: conclusions from the genome sequence of Natronomonas pharaonis.</title>
        <authorList>
            <person name="Falb M."/>
            <person name="Pfeiffer F."/>
            <person name="Palm P."/>
            <person name="Rodewald K."/>
            <person name="Hickmann V."/>
            <person name="Tittor J."/>
            <person name="Oesterhelt D."/>
        </authorList>
    </citation>
    <scope>NUCLEOTIDE SEQUENCE [LARGE SCALE GENOMIC DNA]</scope>
    <source>
        <strain evidence="3">ATCC 35678 / DSM 2160 / CIP 103997 / JCM 8858 / NBRC 14720 / NCIMB 2260 / Gabara</strain>
    </source>
</reference>